<proteinExistence type="inferred from homology"/>
<organism evidence="4 5">
    <name type="scientific">Candidimonas nitroreducens</name>
    <dbReference type="NCBI Taxonomy" id="683354"/>
    <lineage>
        <taxon>Bacteria</taxon>
        <taxon>Pseudomonadati</taxon>
        <taxon>Pseudomonadota</taxon>
        <taxon>Betaproteobacteria</taxon>
        <taxon>Burkholderiales</taxon>
        <taxon>Alcaligenaceae</taxon>
        <taxon>Candidimonas</taxon>
    </lineage>
</organism>
<accession>A0A225MGB9</accession>
<comment type="caution">
    <text evidence="4">The sequence shown here is derived from an EMBL/GenBank/DDBJ whole genome shotgun (WGS) entry which is preliminary data.</text>
</comment>
<evidence type="ECO:0000256" key="1">
    <source>
        <dbReference type="ARBA" id="ARBA00006174"/>
    </source>
</evidence>
<evidence type="ECO:0000313" key="4">
    <source>
        <dbReference type="EMBL" id="OWT60406.1"/>
    </source>
</evidence>
<sequence>MPASESTTPRPAAAHATRMLEFLHALGGLNDPALIEKARWCLLDSLGCGLLGAMQPWGRIVGSEAMAEASQGPCTVLGQSTTVAPSQAALCNGTAMHGFELDDLLSAALIHPGAVIVPAALATAEAVDASGMQLLRGIVAGYEATERISLALGTDPSNRGFHKTSVVGPVAAAIAAGVIMGLEFRQLQWAVGLACSCSSGIKNFAAGGGAGMIKRLHAGRAAEAGTKMAILAHRGFTAPLGALDGKFGLLQAFSGDTARAERLDEGLGTHWALTDVWVKAYPICGWIQGVVQLLLALRAQHGFDPASVEHITVATSSFAVKYNGNTEIEDTMDAQYSIPYCAAVALTGDPLDPKEYAPERIRSPQRQAISRKVELTADPLADKVYPRHFSCRVSLRLTDGRTMTARTLDAHGTPEDPSTPPERIQKFSRLAQLSTLDIDAAAVISSVEKLASGISSRELTASLRLQA</sequence>
<dbReference type="AlphaFoldDB" id="A0A225MGB9"/>
<keyword evidence="5" id="KW-1185">Reference proteome</keyword>
<dbReference type="SUPFAM" id="SSF103378">
    <property type="entry name" value="2-methylcitrate dehydratase PrpD"/>
    <property type="match status" value="1"/>
</dbReference>
<dbReference type="InterPro" id="IPR042188">
    <property type="entry name" value="MmgE/PrpD_sf_2"/>
</dbReference>
<dbReference type="InterPro" id="IPR045337">
    <property type="entry name" value="MmgE_PrpD_C"/>
</dbReference>
<dbReference type="Proteomes" id="UP000214603">
    <property type="component" value="Unassembled WGS sequence"/>
</dbReference>
<dbReference type="Pfam" id="PF03972">
    <property type="entry name" value="MmgE_PrpD_N"/>
    <property type="match status" value="1"/>
</dbReference>
<dbReference type="Gene3D" id="3.30.1330.120">
    <property type="entry name" value="2-methylcitrate dehydratase PrpD"/>
    <property type="match status" value="1"/>
</dbReference>
<dbReference type="PANTHER" id="PTHR16943:SF8">
    <property type="entry name" value="2-METHYLCITRATE DEHYDRATASE"/>
    <property type="match status" value="1"/>
</dbReference>
<dbReference type="InterPro" id="IPR045336">
    <property type="entry name" value="MmgE_PrpD_N"/>
</dbReference>
<dbReference type="OrthoDB" id="8627321at2"/>
<dbReference type="Gene3D" id="1.10.4100.10">
    <property type="entry name" value="2-methylcitrate dehydratase PrpD"/>
    <property type="match status" value="1"/>
</dbReference>
<evidence type="ECO:0000313" key="5">
    <source>
        <dbReference type="Proteomes" id="UP000214603"/>
    </source>
</evidence>
<dbReference type="EMBL" id="NJIH01000006">
    <property type="protein sequence ID" value="OWT60406.1"/>
    <property type="molecule type" value="Genomic_DNA"/>
</dbReference>
<feature type="domain" description="MmgE/PrpD C-terminal" evidence="3">
    <location>
        <begin position="281"/>
        <end position="433"/>
    </location>
</feature>
<name>A0A225MGB9_9BURK</name>
<gene>
    <name evidence="4" type="ORF">CEY11_11640</name>
</gene>
<dbReference type="Pfam" id="PF19305">
    <property type="entry name" value="MmgE_PrpD_C"/>
    <property type="match status" value="1"/>
</dbReference>
<dbReference type="InterPro" id="IPR005656">
    <property type="entry name" value="MmgE_PrpD"/>
</dbReference>
<feature type="domain" description="MmgE/PrpD N-terminal" evidence="2">
    <location>
        <begin position="32"/>
        <end position="256"/>
    </location>
</feature>
<comment type="similarity">
    <text evidence="1">Belongs to the PrpD family.</text>
</comment>
<dbReference type="InterPro" id="IPR036148">
    <property type="entry name" value="MmgE/PrpD_sf"/>
</dbReference>
<evidence type="ECO:0000259" key="2">
    <source>
        <dbReference type="Pfam" id="PF03972"/>
    </source>
</evidence>
<dbReference type="PANTHER" id="PTHR16943">
    <property type="entry name" value="2-METHYLCITRATE DEHYDRATASE-RELATED"/>
    <property type="match status" value="1"/>
</dbReference>
<dbReference type="GO" id="GO:0016829">
    <property type="term" value="F:lyase activity"/>
    <property type="evidence" value="ECO:0007669"/>
    <property type="project" value="InterPro"/>
</dbReference>
<reference evidence="5" key="1">
    <citation type="submission" date="2017-06" db="EMBL/GenBank/DDBJ databases">
        <title>Herbaspirillum phytohormonus sp. nov., isolated from the root nodule of Robinia pseudoacacia in lead-zinc mine.</title>
        <authorList>
            <person name="Fan M."/>
            <person name="Lin Y."/>
        </authorList>
    </citation>
    <scope>NUCLEOTIDE SEQUENCE [LARGE SCALE GENOMIC DNA]</scope>
    <source>
        <strain evidence="5">SC-089</strain>
    </source>
</reference>
<protein>
    <submittedName>
        <fullName evidence="4">MmgE/PrpD family protein</fullName>
    </submittedName>
</protein>
<evidence type="ECO:0000259" key="3">
    <source>
        <dbReference type="Pfam" id="PF19305"/>
    </source>
</evidence>
<dbReference type="InterPro" id="IPR042183">
    <property type="entry name" value="MmgE/PrpD_sf_1"/>
</dbReference>